<dbReference type="Proteomes" id="UP000630353">
    <property type="component" value="Unassembled WGS sequence"/>
</dbReference>
<sequence length="192" mass="20721">MTPISPSSRRRPRIFAARRTLRTVSLTLALPVALALAGCDANLMDVFKSKETVGGSDGTQAAGRNPDKGAAPASTFTQFNDIPIPAGSDLDLEQSLVLGTEEGWIGRLSLTVKYDMTDMYSFYEREMPKFSWEQLTTVRAKISTMTYRRGARVATITLQPNSGIAGIGSGTAIDFTVAPANRTVLDSGTVRR</sequence>
<evidence type="ECO:0000256" key="2">
    <source>
        <dbReference type="SAM" id="SignalP"/>
    </source>
</evidence>
<keyword evidence="4" id="KW-1185">Reference proteome</keyword>
<dbReference type="RefSeq" id="WP_189993461.1">
    <property type="nucleotide sequence ID" value="NZ_BMZS01000010.1"/>
</dbReference>
<evidence type="ECO:0000313" key="3">
    <source>
        <dbReference type="EMBL" id="GHD59042.1"/>
    </source>
</evidence>
<evidence type="ECO:0000256" key="1">
    <source>
        <dbReference type="SAM" id="MobiDB-lite"/>
    </source>
</evidence>
<name>A0A919CRE0_9PROT</name>
<accession>A0A919CRE0</accession>
<dbReference type="AlphaFoldDB" id="A0A919CRE0"/>
<organism evidence="3 4">
    <name type="scientific">Thalassobaculum fulvum</name>
    <dbReference type="NCBI Taxonomy" id="1633335"/>
    <lineage>
        <taxon>Bacteria</taxon>
        <taxon>Pseudomonadati</taxon>
        <taxon>Pseudomonadota</taxon>
        <taxon>Alphaproteobacteria</taxon>
        <taxon>Rhodospirillales</taxon>
        <taxon>Thalassobaculaceae</taxon>
        <taxon>Thalassobaculum</taxon>
    </lineage>
</organism>
<evidence type="ECO:0000313" key="4">
    <source>
        <dbReference type="Proteomes" id="UP000630353"/>
    </source>
</evidence>
<dbReference type="EMBL" id="BMZS01000010">
    <property type="protein sequence ID" value="GHD59042.1"/>
    <property type="molecule type" value="Genomic_DNA"/>
</dbReference>
<reference evidence="3" key="1">
    <citation type="journal article" date="2014" name="Int. J. Syst. Evol. Microbiol.">
        <title>Complete genome sequence of Corynebacterium casei LMG S-19264T (=DSM 44701T), isolated from a smear-ripened cheese.</title>
        <authorList>
            <consortium name="US DOE Joint Genome Institute (JGI-PGF)"/>
            <person name="Walter F."/>
            <person name="Albersmeier A."/>
            <person name="Kalinowski J."/>
            <person name="Ruckert C."/>
        </authorList>
    </citation>
    <scope>NUCLEOTIDE SEQUENCE</scope>
    <source>
        <strain evidence="3">KCTC 42651</strain>
    </source>
</reference>
<feature type="chain" id="PRO_5037885464" evidence="2">
    <location>
        <begin position="38"/>
        <end position="192"/>
    </location>
</feature>
<keyword evidence="2" id="KW-0732">Signal</keyword>
<comment type="caution">
    <text evidence="3">The sequence shown here is derived from an EMBL/GenBank/DDBJ whole genome shotgun (WGS) entry which is preliminary data.</text>
</comment>
<reference evidence="3" key="2">
    <citation type="submission" date="2020-09" db="EMBL/GenBank/DDBJ databases">
        <authorList>
            <person name="Sun Q."/>
            <person name="Kim S."/>
        </authorList>
    </citation>
    <scope>NUCLEOTIDE SEQUENCE</scope>
    <source>
        <strain evidence="3">KCTC 42651</strain>
    </source>
</reference>
<feature type="signal peptide" evidence="2">
    <location>
        <begin position="1"/>
        <end position="37"/>
    </location>
</feature>
<gene>
    <name evidence="3" type="ORF">GCM10017083_42910</name>
</gene>
<proteinExistence type="predicted"/>
<protein>
    <submittedName>
        <fullName evidence="3">Uncharacterized protein</fullName>
    </submittedName>
</protein>
<feature type="region of interest" description="Disordered" evidence="1">
    <location>
        <begin position="54"/>
        <end position="73"/>
    </location>
</feature>